<dbReference type="PANTHER" id="PTHR24305:SF187">
    <property type="entry name" value="P450, PUTATIVE (EUROFUNG)-RELATED"/>
    <property type="match status" value="1"/>
</dbReference>
<dbReference type="PRINTS" id="PR00463">
    <property type="entry name" value="EP450I"/>
</dbReference>
<dbReference type="CDD" id="cd11061">
    <property type="entry name" value="CYP67-like"/>
    <property type="match status" value="1"/>
</dbReference>
<evidence type="ECO:0000256" key="3">
    <source>
        <dbReference type="ARBA" id="ARBA00022723"/>
    </source>
</evidence>
<dbReference type="Proteomes" id="UP000077002">
    <property type="component" value="Unassembled WGS sequence"/>
</dbReference>
<keyword evidence="8" id="KW-0812">Transmembrane</keyword>
<dbReference type="AlphaFoldDB" id="A0A177F2Z1"/>
<dbReference type="SUPFAM" id="SSF48264">
    <property type="entry name" value="Cytochrome P450"/>
    <property type="match status" value="1"/>
</dbReference>
<reference evidence="9 10" key="1">
    <citation type="submission" date="2016-03" db="EMBL/GenBank/DDBJ databases">
        <title>Draft genome sequence of the Fonsecaea monophora CBS 269.37.</title>
        <authorList>
            <person name="Bombassaro A."/>
            <person name="Vinicius W.A."/>
            <person name="De Hoog S."/>
            <person name="Sun J."/>
            <person name="Souza E.M."/>
            <person name="Raittz R.T."/>
            <person name="Costa F."/>
            <person name="Leao A.C."/>
            <person name="Tadra-Sfeir M.Z."/>
            <person name="Baura V."/>
            <person name="Balsanelli E."/>
            <person name="Pedrosa F.O."/>
            <person name="Moreno L.F."/>
            <person name="Steffens M.B."/>
            <person name="Xi L."/>
            <person name="Bocca A.L."/>
            <person name="Felipe M.S."/>
            <person name="Teixeira M."/>
            <person name="Telles Filho F.Q."/>
            <person name="Azevedo C.M."/>
            <person name="Gomes R."/>
            <person name="Vicente V.A."/>
        </authorList>
    </citation>
    <scope>NUCLEOTIDE SEQUENCE [LARGE SCALE GENOMIC DNA]</scope>
    <source>
        <strain evidence="9 10">CBS 269.37</strain>
    </source>
</reference>
<dbReference type="PRINTS" id="PR00385">
    <property type="entry name" value="P450"/>
</dbReference>
<feature type="transmembrane region" description="Helical" evidence="8">
    <location>
        <begin position="41"/>
        <end position="61"/>
    </location>
</feature>
<evidence type="ECO:0000256" key="1">
    <source>
        <dbReference type="ARBA" id="ARBA00001971"/>
    </source>
</evidence>
<dbReference type="RefSeq" id="XP_022510617.1">
    <property type="nucleotide sequence ID" value="XM_022657128.1"/>
</dbReference>
<evidence type="ECO:0000256" key="5">
    <source>
        <dbReference type="ARBA" id="ARBA00023004"/>
    </source>
</evidence>
<feature type="transmembrane region" description="Helical" evidence="8">
    <location>
        <begin position="16"/>
        <end position="34"/>
    </location>
</feature>
<accession>A0A177F2Z1</accession>
<keyword evidence="7" id="KW-0349">Heme</keyword>
<evidence type="ECO:0008006" key="11">
    <source>
        <dbReference type="Google" id="ProtNLM"/>
    </source>
</evidence>
<sequence length="555" mass="61607">MFILSYPVHDLTEGPGFFAISFVLGVLLHLGYFIHGEHHMLALRYFQALLALPAVATLALVRHGMQPVAALGLTAALTITLLLGLFTSMAVYRGFFHRLRSFPGPSLAKYSKLWHFGLVTRSVRNFEEMDKLHREYGPFVRIGPNELSIVHPDAMKVVHGSASKSLGHGISMIFAVEAGLKVSLLKVGSILALPSVEDRETTDSSCTALRDYEPRVKLFTQSLTQQIAARTGQPLNASQWFNYYSFDVMGDLAYGKSFDMLETGGSHWAIDLLNEGIYYMGTLGHVTWAVILFTYVPILNRKFRQFLAFCEKMIDDRVATGSESQDISSWIINSPSMASSGFTDKAWLLGDSRLIIVAGSDTTAATLTHLFYHLAKEPAHIDALREELDLLKGEFNFTSLQKLPFLNALINETLRLHPPVASGTQRITSPEGIQLGDTYIPGGVNIIIPFYTMFRAESCFERPTEFLPDRWVHDSKYSDHSAAFAPFSSGPYSCIGKQLALMELQSVCARLVTEFDVTFAPGEDGTNLLTNTKDCFTMQLAPLNLCFTPRRSKAS</sequence>
<comment type="cofactor">
    <cofactor evidence="1 7">
        <name>heme</name>
        <dbReference type="ChEBI" id="CHEBI:30413"/>
    </cofactor>
</comment>
<keyword evidence="8" id="KW-1133">Transmembrane helix</keyword>
<dbReference type="InterPro" id="IPR050121">
    <property type="entry name" value="Cytochrome_P450_monoxygenase"/>
</dbReference>
<dbReference type="InterPro" id="IPR036396">
    <property type="entry name" value="Cyt_P450_sf"/>
</dbReference>
<dbReference type="Gene3D" id="1.10.630.10">
    <property type="entry name" value="Cytochrome P450"/>
    <property type="match status" value="1"/>
</dbReference>
<keyword evidence="8" id="KW-0472">Membrane</keyword>
<evidence type="ECO:0000256" key="7">
    <source>
        <dbReference type="PIRSR" id="PIRSR602401-1"/>
    </source>
</evidence>
<evidence type="ECO:0000256" key="2">
    <source>
        <dbReference type="ARBA" id="ARBA00010617"/>
    </source>
</evidence>
<name>A0A177F2Z1_9EURO</name>
<dbReference type="GO" id="GO:0020037">
    <property type="term" value="F:heme binding"/>
    <property type="evidence" value="ECO:0007669"/>
    <property type="project" value="InterPro"/>
</dbReference>
<feature type="binding site" description="axial binding residue" evidence="7">
    <location>
        <position position="494"/>
    </location>
    <ligand>
        <name>heme</name>
        <dbReference type="ChEBI" id="CHEBI:30413"/>
    </ligand>
    <ligandPart>
        <name>Fe</name>
        <dbReference type="ChEBI" id="CHEBI:18248"/>
    </ligandPart>
</feature>
<dbReference type="PANTHER" id="PTHR24305">
    <property type="entry name" value="CYTOCHROME P450"/>
    <property type="match status" value="1"/>
</dbReference>
<dbReference type="GO" id="GO:0005506">
    <property type="term" value="F:iron ion binding"/>
    <property type="evidence" value="ECO:0007669"/>
    <property type="project" value="InterPro"/>
</dbReference>
<keyword evidence="4" id="KW-0560">Oxidoreductase</keyword>
<keyword evidence="6" id="KW-0503">Monooxygenase</keyword>
<evidence type="ECO:0000256" key="4">
    <source>
        <dbReference type="ARBA" id="ARBA00023002"/>
    </source>
</evidence>
<keyword evidence="3 7" id="KW-0479">Metal-binding</keyword>
<proteinExistence type="inferred from homology"/>
<dbReference type="EMBL" id="LVKK01000053">
    <property type="protein sequence ID" value="OAG38665.1"/>
    <property type="molecule type" value="Genomic_DNA"/>
</dbReference>
<dbReference type="GO" id="GO:0016705">
    <property type="term" value="F:oxidoreductase activity, acting on paired donors, with incorporation or reduction of molecular oxygen"/>
    <property type="evidence" value="ECO:0007669"/>
    <property type="project" value="InterPro"/>
</dbReference>
<keyword evidence="5 7" id="KW-0408">Iron</keyword>
<organism evidence="9 10">
    <name type="scientific">Fonsecaea monophora</name>
    <dbReference type="NCBI Taxonomy" id="254056"/>
    <lineage>
        <taxon>Eukaryota</taxon>
        <taxon>Fungi</taxon>
        <taxon>Dikarya</taxon>
        <taxon>Ascomycota</taxon>
        <taxon>Pezizomycotina</taxon>
        <taxon>Eurotiomycetes</taxon>
        <taxon>Chaetothyriomycetidae</taxon>
        <taxon>Chaetothyriales</taxon>
        <taxon>Herpotrichiellaceae</taxon>
        <taxon>Fonsecaea</taxon>
    </lineage>
</organism>
<evidence type="ECO:0000313" key="10">
    <source>
        <dbReference type="Proteomes" id="UP000077002"/>
    </source>
</evidence>
<dbReference type="InterPro" id="IPR002401">
    <property type="entry name" value="Cyt_P450_E_grp-I"/>
</dbReference>
<dbReference type="OrthoDB" id="6692864at2759"/>
<feature type="transmembrane region" description="Helical" evidence="8">
    <location>
        <begin position="67"/>
        <end position="92"/>
    </location>
</feature>
<comment type="caution">
    <text evidence="9">The sequence shown here is derived from an EMBL/GenBank/DDBJ whole genome shotgun (WGS) entry which is preliminary data.</text>
</comment>
<protein>
    <recommendedName>
        <fullName evidence="11">Cytochrome P450</fullName>
    </recommendedName>
</protein>
<dbReference type="Pfam" id="PF00067">
    <property type="entry name" value="p450"/>
    <property type="match status" value="1"/>
</dbReference>
<comment type="similarity">
    <text evidence="2">Belongs to the cytochrome P450 family.</text>
</comment>
<gene>
    <name evidence="9" type="ORF">AYO21_07171</name>
</gene>
<dbReference type="InterPro" id="IPR001128">
    <property type="entry name" value="Cyt_P450"/>
</dbReference>
<keyword evidence="10" id="KW-1185">Reference proteome</keyword>
<evidence type="ECO:0000256" key="8">
    <source>
        <dbReference type="SAM" id="Phobius"/>
    </source>
</evidence>
<evidence type="ECO:0000313" key="9">
    <source>
        <dbReference type="EMBL" id="OAG38665.1"/>
    </source>
</evidence>
<dbReference type="GeneID" id="34602327"/>
<feature type="transmembrane region" description="Helical" evidence="8">
    <location>
        <begin position="277"/>
        <end position="298"/>
    </location>
</feature>
<evidence type="ECO:0000256" key="6">
    <source>
        <dbReference type="ARBA" id="ARBA00023033"/>
    </source>
</evidence>
<dbReference type="GO" id="GO:0004497">
    <property type="term" value="F:monooxygenase activity"/>
    <property type="evidence" value="ECO:0007669"/>
    <property type="project" value="UniProtKB-KW"/>
</dbReference>